<feature type="region of interest" description="Disordered" evidence="3">
    <location>
        <begin position="1"/>
        <end position="32"/>
    </location>
</feature>
<dbReference type="OrthoDB" id="2123952at2759"/>
<feature type="compositionally biased region" description="Polar residues" evidence="3">
    <location>
        <begin position="173"/>
        <end position="183"/>
    </location>
</feature>
<dbReference type="InterPro" id="IPR001138">
    <property type="entry name" value="Zn2Cys6_DnaBD"/>
</dbReference>
<dbReference type="PANTHER" id="PTHR46910">
    <property type="entry name" value="TRANSCRIPTION FACTOR PDR1"/>
    <property type="match status" value="1"/>
</dbReference>
<evidence type="ECO:0000256" key="1">
    <source>
        <dbReference type="ARBA" id="ARBA00022723"/>
    </source>
</evidence>
<dbReference type="GO" id="GO:0008270">
    <property type="term" value="F:zinc ion binding"/>
    <property type="evidence" value="ECO:0007669"/>
    <property type="project" value="InterPro"/>
</dbReference>
<gene>
    <name evidence="5" type="ORF">EDB81DRAFT_948146</name>
</gene>
<evidence type="ECO:0000259" key="4">
    <source>
        <dbReference type="PROSITE" id="PS50048"/>
    </source>
</evidence>
<dbReference type="InterPro" id="IPR001646">
    <property type="entry name" value="5peptide_repeat"/>
</dbReference>
<dbReference type="PANTHER" id="PTHR46910:SF13">
    <property type="entry name" value="SPECIFIC TRANSCRIPTION FACTOR, PUTATIVE (AFU_ORTHOLOGUE AFUA_4G06190)-RELATED"/>
    <property type="match status" value="1"/>
</dbReference>
<evidence type="ECO:0000256" key="2">
    <source>
        <dbReference type="ARBA" id="ARBA00023242"/>
    </source>
</evidence>
<dbReference type="SMART" id="SM00906">
    <property type="entry name" value="Fungal_trans"/>
    <property type="match status" value="1"/>
</dbReference>
<dbReference type="Pfam" id="PF00805">
    <property type="entry name" value="Pentapeptide"/>
    <property type="match status" value="1"/>
</dbReference>
<keyword evidence="1" id="KW-0479">Metal-binding</keyword>
<keyword evidence="6" id="KW-1185">Reference proteome</keyword>
<dbReference type="GO" id="GO:0000981">
    <property type="term" value="F:DNA-binding transcription factor activity, RNA polymerase II-specific"/>
    <property type="evidence" value="ECO:0007669"/>
    <property type="project" value="InterPro"/>
</dbReference>
<comment type="caution">
    <text evidence="5">The sequence shown here is derived from an EMBL/GenBank/DDBJ whole genome shotgun (WGS) entry which is preliminary data.</text>
</comment>
<dbReference type="CDD" id="cd00067">
    <property type="entry name" value="GAL4"/>
    <property type="match status" value="1"/>
</dbReference>
<dbReference type="Pfam" id="PF00172">
    <property type="entry name" value="Zn_clus"/>
    <property type="match status" value="1"/>
</dbReference>
<sequence length="783" mass="85421">MSNHAPREPQQYSMGAVKRPAAQAPNEPQACKRRAPYAPRACDACRRRKGRCDGRKPCEYCSVRSLECCFSLGPDERRAGANLMGANLVGANLVGANLVGAGSGNSLLMAAAPKDPKWTPESITSLSGLVATMQGQLDTIVAHLNMSMSTQGGQIPDNPSTAVAKSPIKPPRANSSSKRSSAPQFHGPTSPDYSLIVALIRIEEGSDSGAKPDRSRIPSFDDSQSDDDEDAGLSLSPGDDDSVASQESVTPLSRPTLFQFLNCLSQTEAVRLLRVYHEVIGELHPVCDIESLVEQVNGLYNASSQRQGAGDDAELAADEDDLLILNLTLTIALTAEASSESQSRLAATLHNYCRHVNDAKLASLAASKKRAVIALLMGFYHYFNCRIRLAWRMCGLAGRVAMELGLHSRDVFQPGPESDRQHQEVAVLSCSILVLDRQWSAAAGLPSNFQESDFDMARVSLATTPYLKAMMAFTLMSHKFNEPISRVAQGGTCQDEDALEVTNFQIEQWRKRALEKHNFTHPQNCDSYSATGSKSPPWTTLLYLRANAVRGILLRPFFLSISNSLANKKIQRGLEIVSDSINILSALDKSTDVYKKQHPHFQHFLASSCALLFLILSYTEQNRGHLSLDLAADYAHSVRRNFKMALSLSAEYKKSSRASRKLWKRLLSMREPLLRWGILSHGESSEDPASTSTTLEPEPIFSIASGKELELSAKGFDQHGTAAVPFSGDDTSFLDFSISNAAAGLPGLSLADLNNDTTTQYPDPLMFEWPMNAAGTFFSDRGL</sequence>
<feature type="region of interest" description="Disordered" evidence="3">
    <location>
        <begin position="149"/>
        <end position="189"/>
    </location>
</feature>
<protein>
    <recommendedName>
        <fullName evidence="4">Zn(2)-C6 fungal-type domain-containing protein</fullName>
    </recommendedName>
</protein>
<dbReference type="PROSITE" id="PS50048">
    <property type="entry name" value="ZN2_CY6_FUNGAL_2"/>
    <property type="match status" value="1"/>
</dbReference>
<feature type="domain" description="Zn(2)-C6 fungal-type" evidence="4">
    <location>
        <begin position="41"/>
        <end position="70"/>
    </location>
</feature>
<name>A0A9P9EPS1_9HYPO</name>
<dbReference type="GO" id="GO:0003677">
    <property type="term" value="F:DNA binding"/>
    <property type="evidence" value="ECO:0007669"/>
    <property type="project" value="InterPro"/>
</dbReference>
<reference evidence="5" key="1">
    <citation type="journal article" date="2021" name="Nat. Commun.">
        <title>Genetic determinants of endophytism in the Arabidopsis root mycobiome.</title>
        <authorList>
            <person name="Mesny F."/>
            <person name="Miyauchi S."/>
            <person name="Thiergart T."/>
            <person name="Pickel B."/>
            <person name="Atanasova L."/>
            <person name="Karlsson M."/>
            <person name="Huettel B."/>
            <person name="Barry K.W."/>
            <person name="Haridas S."/>
            <person name="Chen C."/>
            <person name="Bauer D."/>
            <person name="Andreopoulos W."/>
            <person name="Pangilinan J."/>
            <person name="LaButti K."/>
            <person name="Riley R."/>
            <person name="Lipzen A."/>
            <person name="Clum A."/>
            <person name="Drula E."/>
            <person name="Henrissat B."/>
            <person name="Kohler A."/>
            <person name="Grigoriev I.V."/>
            <person name="Martin F.M."/>
            <person name="Hacquard S."/>
        </authorList>
    </citation>
    <scope>NUCLEOTIDE SEQUENCE</scope>
    <source>
        <strain evidence="5">MPI-CAGE-AT-0147</strain>
    </source>
</reference>
<dbReference type="SMART" id="SM00066">
    <property type="entry name" value="GAL4"/>
    <property type="match status" value="1"/>
</dbReference>
<evidence type="ECO:0000313" key="5">
    <source>
        <dbReference type="EMBL" id="KAH7141721.1"/>
    </source>
</evidence>
<dbReference type="InterPro" id="IPR007219">
    <property type="entry name" value="XnlR_reg_dom"/>
</dbReference>
<evidence type="ECO:0000256" key="3">
    <source>
        <dbReference type="SAM" id="MobiDB-lite"/>
    </source>
</evidence>
<organism evidence="5 6">
    <name type="scientific">Dactylonectria macrodidyma</name>
    <dbReference type="NCBI Taxonomy" id="307937"/>
    <lineage>
        <taxon>Eukaryota</taxon>
        <taxon>Fungi</taxon>
        <taxon>Dikarya</taxon>
        <taxon>Ascomycota</taxon>
        <taxon>Pezizomycotina</taxon>
        <taxon>Sordariomycetes</taxon>
        <taxon>Hypocreomycetidae</taxon>
        <taxon>Hypocreales</taxon>
        <taxon>Nectriaceae</taxon>
        <taxon>Dactylonectria</taxon>
    </lineage>
</organism>
<dbReference type="Pfam" id="PF04082">
    <property type="entry name" value="Fungal_trans"/>
    <property type="match status" value="1"/>
</dbReference>
<keyword evidence="2" id="KW-0539">Nucleus</keyword>
<dbReference type="InterPro" id="IPR050987">
    <property type="entry name" value="AtrR-like"/>
</dbReference>
<dbReference type="InterPro" id="IPR036864">
    <property type="entry name" value="Zn2-C6_fun-type_DNA-bd_sf"/>
</dbReference>
<accession>A0A9P9EPS1</accession>
<evidence type="ECO:0000313" key="6">
    <source>
        <dbReference type="Proteomes" id="UP000738349"/>
    </source>
</evidence>
<dbReference type="Proteomes" id="UP000738349">
    <property type="component" value="Unassembled WGS sequence"/>
</dbReference>
<dbReference type="CDD" id="cd12148">
    <property type="entry name" value="fungal_TF_MHR"/>
    <property type="match status" value="1"/>
</dbReference>
<proteinExistence type="predicted"/>
<dbReference type="Gene3D" id="4.10.240.10">
    <property type="entry name" value="Zn(2)-C6 fungal-type DNA-binding domain"/>
    <property type="match status" value="1"/>
</dbReference>
<feature type="compositionally biased region" description="Polar residues" evidence="3">
    <location>
        <begin position="149"/>
        <end position="163"/>
    </location>
</feature>
<dbReference type="AlphaFoldDB" id="A0A9P9EPS1"/>
<dbReference type="PROSITE" id="PS00463">
    <property type="entry name" value="ZN2_CY6_FUNGAL_1"/>
    <property type="match status" value="1"/>
</dbReference>
<dbReference type="EMBL" id="JAGMUV010000010">
    <property type="protein sequence ID" value="KAH7141721.1"/>
    <property type="molecule type" value="Genomic_DNA"/>
</dbReference>
<feature type="region of interest" description="Disordered" evidence="3">
    <location>
        <begin position="206"/>
        <end position="248"/>
    </location>
</feature>
<dbReference type="SUPFAM" id="SSF57701">
    <property type="entry name" value="Zn2/Cys6 DNA-binding domain"/>
    <property type="match status" value="1"/>
</dbReference>
<dbReference type="GO" id="GO:0006351">
    <property type="term" value="P:DNA-templated transcription"/>
    <property type="evidence" value="ECO:0007669"/>
    <property type="project" value="InterPro"/>
</dbReference>